<dbReference type="SUPFAM" id="SSF75217">
    <property type="entry name" value="alpha/beta knot"/>
    <property type="match status" value="1"/>
</dbReference>
<dbReference type="EMBL" id="CP002032">
    <property type="protein sequence ID" value="ADH61625.1"/>
    <property type="molecule type" value="Genomic_DNA"/>
</dbReference>
<dbReference type="Proteomes" id="UP000002064">
    <property type="component" value="Chromosome"/>
</dbReference>
<evidence type="ECO:0000313" key="6">
    <source>
        <dbReference type="Proteomes" id="UP000002064"/>
    </source>
</evidence>
<dbReference type="InterPro" id="IPR001537">
    <property type="entry name" value="SpoU_MeTrfase"/>
</dbReference>
<gene>
    <name evidence="5" type="ordered locus">Tmath_1938</name>
</gene>
<dbReference type="Gene3D" id="3.30.1330.30">
    <property type="match status" value="1"/>
</dbReference>
<dbReference type="PANTHER" id="PTHR46429">
    <property type="entry name" value="23S RRNA (GUANOSINE-2'-O-)-METHYLTRANSFERASE RLMB"/>
    <property type="match status" value="1"/>
</dbReference>
<dbReference type="PANTHER" id="PTHR46429:SF1">
    <property type="entry name" value="23S RRNA (GUANOSINE-2'-O-)-METHYLTRANSFERASE RLMB"/>
    <property type="match status" value="1"/>
</dbReference>
<dbReference type="InterPro" id="IPR013123">
    <property type="entry name" value="SpoU_subst-bd"/>
</dbReference>
<protein>
    <submittedName>
        <fullName evidence="5">RNA methyltransferase, TrmH family, group 3</fullName>
    </submittedName>
</protein>
<dbReference type="InterPro" id="IPR004441">
    <property type="entry name" value="rRNA_MeTrfase_TrmH"/>
</dbReference>
<evidence type="ECO:0000259" key="4">
    <source>
        <dbReference type="SMART" id="SM00967"/>
    </source>
</evidence>
<evidence type="ECO:0000256" key="3">
    <source>
        <dbReference type="ARBA" id="ARBA00022679"/>
    </source>
</evidence>
<name>A0ABM5LS88_THEM3</name>
<proteinExistence type="inferred from homology"/>
<dbReference type="GO" id="GO:0008168">
    <property type="term" value="F:methyltransferase activity"/>
    <property type="evidence" value="ECO:0007669"/>
    <property type="project" value="UniProtKB-KW"/>
</dbReference>
<accession>A0ABM5LS88</accession>
<reference evidence="5 6" key="1">
    <citation type="submission" date="2010-05" db="EMBL/GenBank/DDBJ databases">
        <title>Complete sequence of Thermoanaerobacter mathranii subsp. mathranii mathranii str. A3.</title>
        <authorList>
            <consortium name="US DOE Joint Genome Institute"/>
            <person name="Lucas S."/>
            <person name="Copeland A."/>
            <person name="Lapidus A."/>
            <person name="Cheng J.-F."/>
            <person name="Bruce D."/>
            <person name="Goodwin L."/>
            <person name="Pitluck S."/>
            <person name="Held B."/>
            <person name="Detter J.C."/>
            <person name="Han C."/>
            <person name="Tapia R."/>
            <person name="Land M."/>
            <person name="Hauser L."/>
            <person name="Kyrpides N."/>
            <person name="Mikhailova N."/>
            <person name="Zhou J."/>
            <person name="Hemme C."/>
            <person name="Woyke T."/>
        </authorList>
    </citation>
    <scope>NUCLEOTIDE SEQUENCE [LARGE SCALE GENOMIC DNA]</scope>
    <source>
        <strain evidence="5 6">A3</strain>
    </source>
</reference>
<dbReference type="InterPro" id="IPR029026">
    <property type="entry name" value="tRNA_m1G_MTases_N"/>
</dbReference>
<dbReference type="NCBIfam" id="TIGR00186">
    <property type="entry name" value="rRNA_methyl_3"/>
    <property type="match status" value="1"/>
</dbReference>
<keyword evidence="2 5" id="KW-0489">Methyltransferase</keyword>
<sequence>MVMKEQDVIFGRNPVMEAIKSGKEIEKIYISKTAKGNISKIINLAKEAGIVVSTTDNETLSKLAGSQNHQGIVALSAVYQYFEVEDLLEYAEQKKEKPFLLILDEITDPHNLGAIIRSAEAFGVHGIIIPKRRAVGVNATVVKTSAGAVEHMKIAKVSNINNTIRNLKERGLWIVGTDVNGGKSFEEIDYDFPVALVIGNEGKGVSKLVLQNCDFVVKIPMKGKINSLNASVAASLLVYQVVSKRKDKA</sequence>
<dbReference type="GO" id="GO:0032259">
    <property type="term" value="P:methylation"/>
    <property type="evidence" value="ECO:0007669"/>
    <property type="project" value="UniProtKB-KW"/>
</dbReference>
<comment type="similarity">
    <text evidence="1">Belongs to the class IV-like SAM-binding methyltransferase superfamily. RNA methyltransferase TrmH family.</text>
</comment>
<feature type="domain" description="RNA 2-O ribose methyltransferase substrate binding" evidence="4">
    <location>
        <begin position="8"/>
        <end position="82"/>
    </location>
</feature>
<evidence type="ECO:0000256" key="2">
    <source>
        <dbReference type="ARBA" id="ARBA00022603"/>
    </source>
</evidence>
<keyword evidence="3" id="KW-0808">Transferase</keyword>
<dbReference type="Pfam" id="PF08032">
    <property type="entry name" value="SpoU_sub_bind"/>
    <property type="match status" value="1"/>
</dbReference>
<dbReference type="Gene3D" id="3.40.1280.10">
    <property type="match status" value="1"/>
</dbReference>
<organism evidence="5 6">
    <name type="scientific">Thermoanaerobacter mathranii subsp. mathranii (strain DSM 11426 / CCUG 53645 / CIP 108742 / A3)</name>
    <dbReference type="NCBI Taxonomy" id="583358"/>
    <lineage>
        <taxon>Bacteria</taxon>
        <taxon>Bacillati</taxon>
        <taxon>Bacillota</taxon>
        <taxon>Clostridia</taxon>
        <taxon>Thermoanaerobacterales</taxon>
        <taxon>Thermoanaerobacteraceae</taxon>
        <taxon>Thermoanaerobacter</taxon>
    </lineage>
</organism>
<dbReference type="InterPro" id="IPR029064">
    <property type="entry name" value="Ribosomal_eL30-like_sf"/>
</dbReference>
<evidence type="ECO:0000313" key="5">
    <source>
        <dbReference type="EMBL" id="ADH61625.1"/>
    </source>
</evidence>
<keyword evidence="6" id="KW-1185">Reference proteome</keyword>
<dbReference type="CDD" id="cd18103">
    <property type="entry name" value="SpoU-like_RlmB"/>
    <property type="match status" value="1"/>
</dbReference>
<dbReference type="InterPro" id="IPR029028">
    <property type="entry name" value="Alpha/beta_knot_MTases"/>
</dbReference>
<dbReference type="Pfam" id="PF00588">
    <property type="entry name" value="SpoU_methylase"/>
    <property type="match status" value="1"/>
</dbReference>
<dbReference type="SMART" id="SM00967">
    <property type="entry name" value="SpoU_sub_bind"/>
    <property type="match status" value="1"/>
</dbReference>
<evidence type="ECO:0000256" key="1">
    <source>
        <dbReference type="ARBA" id="ARBA00007228"/>
    </source>
</evidence>
<dbReference type="SUPFAM" id="SSF55315">
    <property type="entry name" value="L30e-like"/>
    <property type="match status" value="1"/>
</dbReference>